<name>A0A1M5SKF5_9CLOT</name>
<dbReference type="InterPro" id="IPR005025">
    <property type="entry name" value="FMN_Rdtase-like_dom"/>
</dbReference>
<keyword evidence="2" id="KW-0288">FMN</keyword>
<dbReference type="GO" id="GO:0016491">
    <property type="term" value="F:oxidoreductase activity"/>
    <property type="evidence" value="ECO:0007669"/>
    <property type="project" value="InterPro"/>
</dbReference>
<keyword evidence="1" id="KW-0285">Flavoprotein</keyword>
<reference evidence="4 5" key="1">
    <citation type="submission" date="2016-11" db="EMBL/GenBank/DDBJ databases">
        <authorList>
            <person name="Jaros S."/>
            <person name="Januszkiewicz K."/>
            <person name="Wedrychowicz H."/>
        </authorList>
    </citation>
    <scope>NUCLEOTIDE SEQUENCE [LARGE SCALE GENOMIC DNA]</scope>
    <source>
        <strain evidence="4 5">DSM 8605</strain>
    </source>
</reference>
<dbReference type="InterPro" id="IPR051796">
    <property type="entry name" value="ISF_SsuE-like"/>
</dbReference>
<evidence type="ECO:0000256" key="1">
    <source>
        <dbReference type="ARBA" id="ARBA00022630"/>
    </source>
</evidence>
<proteinExistence type="predicted"/>
<dbReference type="PANTHER" id="PTHR43278:SF4">
    <property type="entry name" value="NAD(P)H-DEPENDENT FMN-CONTAINING OXIDOREDUCTASE YWQN-RELATED"/>
    <property type="match status" value="1"/>
</dbReference>
<dbReference type="SUPFAM" id="SSF52218">
    <property type="entry name" value="Flavoproteins"/>
    <property type="match status" value="1"/>
</dbReference>
<protein>
    <submittedName>
        <fullName evidence="4">Multimeric flavodoxin WrbA</fullName>
    </submittedName>
</protein>
<evidence type="ECO:0000313" key="4">
    <source>
        <dbReference type="EMBL" id="SHH38979.1"/>
    </source>
</evidence>
<dbReference type="Pfam" id="PF03358">
    <property type="entry name" value="FMN_red"/>
    <property type="match status" value="1"/>
</dbReference>
<dbReference type="Gene3D" id="3.40.50.360">
    <property type="match status" value="1"/>
</dbReference>
<organism evidence="4 5">
    <name type="scientific">Clostridium grantii DSM 8605</name>
    <dbReference type="NCBI Taxonomy" id="1121316"/>
    <lineage>
        <taxon>Bacteria</taxon>
        <taxon>Bacillati</taxon>
        <taxon>Bacillota</taxon>
        <taxon>Clostridia</taxon>
        <taxon>Eubacteriales</taxon>
        <taxon>Clostridiaceae</taxon>
        <taxon>Clostridium</taxon>
    </lineage>
</organism>
<dbReference type="AlphaFoldDB" id="A0A1M5SKF5"/>
<evidence type="ECO:0000256" key="2">
    <source>
        <dbReference type="ARBA" id="ARBA00022643"/>
    </source>
</evidence>
<evidence type="ECO:0000313" key="5">
    <source>
        <dbReference type="Proteomes" id="UP000184447"/>
    </source>
</evidence>
<dbReference type="Proteomes" id="UP000184447">
    <property type="component" value="Unassembled WGS sequence"/>
</dbReference>
<keyword evidence="5" id="KW-1185">Reference proteome</keyword>
<dbReference type="EMBL" id="FQXM01000004">
    <property type="protein sequence ID" value="SHH38979.1"/>
    <property type="molecule type" value="Genomic_DNA"/>
</dbReference>
<feature type="domain" description="NADPH-dependent FMN reductase-like" evidence="3">
    <location>
        <begin position="1"/>
        <end position="159"/>
    </location>
</feature>
<gene>
    <name evidence="4" type="ORF">SAMN02745207_00986</name>
</gene>
<sequence>MKVVAFNGSPKKEGNTYQALKIVGEELEKQNIEFEILHVGNKNIRGCAACNMCAKNKNEKCIINDEVNDMIQKMKEADGIILGSPVYYAGIAGTMKAFLDRAFYVTSVNGMMLKYKVGASLAAVRRSGGIPTFDSLNHYITYSEMFMPASNYWNVVHGTKPGDVNEDEEGKQIARILGTNMAWLMKVVNDGKSNYGMPEKEKKVWTSFIR</sequence>
<dbReference type="OrthoDB" id="9790975at2"/>
<evidence type="ECO:0000259" key="3">
    <source>
        <dbReference type="Pfam" id="PF03358"/>
    </source>
</evidence>
<accession>A0A1M5SKF5</accession>
<dbReference type="STRING" id="1121316.SAMN02745207_00986"/>
<dbReference type="InterPro" id="IPR029039">
    <property type="entry name" value="Flavoprotein-like_sf"/>
</dbReference>
<dbReference type="PANTHER" id="PTHR43278">
    <property type="entry name" value="NAD(P)H-DEPENDENT FMN-CONTAINING OXIDOREDUCTASE YWQN-RELATED"/>
    <property type="match status" value="1"/>
</dbReference>
<dbReference type="RefSeq" id="WP_073337313.1">
    <property type="nucleotide sequence ID" value="NZ_FQXM01000004.1"/>
</dbReference>